<dbReference type="InterPro" id="IPR007219">
    <property type="entry name" value="XnlR_reg_dom"/>
</dbReference>
<comment type="caution">
    <text evidence="4">The sequence shown here is derived from an EMBL/GenBank/DDBJ whole genome shotgun (WGS) entry which is preliminary data.</text>
</comment>
<gene>
    <name evidence="4" type="ORF">E6O75_ATG04636</name>
</gene>
<evidence type="ECO:0000256" key="2">
    <source>
        <dbReference type="SAM" id="MobiDB-lite"/>
    </source>
</evidence>
<evidence type="ECO:0000313" key="5">
    <source>
        <dbReference type="Proteomes" id="UP000298493"/>
    </source>
</evidence>
<sequence length="675" mass="75161">MESNSVVDYAEAESTMGITRKIFQLGNGRLATKSTSAIPDGNLSLDVPSPPKQHHRKPIASILGCKLPPTDVMKMLVEEYFASIHWFSLVIYEPKFRAQFTSIADGLADRSQKGFLFLLSIVLAMAAWYRSNRFEGESKDEWLTWKNALLANIESHMVELMDQTSLAAVQTFILAGSYYVYHGRPNLSLSLLGVTLRTAQAIGLHRDPQRGNFEDREERKRTWWTIYTWDRFASITYGRPLGINDDHCSVTMPEDVLECPHFIDPLMTNADTSICYSSYQRELNKLYVLASPLIEIIFGIRTSQSTSLAQRAKYHRLVSEVSIRIERWRQTLPAHLAVEFDHDISPDSPVSLKVHRLQALALGLTFDSLVIILHRPFLAQQVDLLSQTSPSGMPQTTTPANLPPTTTTPSASTTGDQVELPLPSAVSSAEHWWNAAVRTSKITELPQLAQLATDSHLVAFLAINLFNCSVVMVVCALSDLLSNRAQEAKRYITRIYRLQEILGKCSTLPMQSSTVLRDLIRMLLQQEEAAMLASLGDYNPNSTSDAPLPAGLTAIRTVEDTLRVPLHGFGSVGNFTSEPDQFADHPGVSESVRLNESLVSVQRAVFPISRDGSEHQQSEVGWNSLEAPANNLDGLEMSAQGFEVAHFQNPAYGEDGVGNPMYWIWENTNGPTNWL</sequence>
<dbReference type="GO" id="GO:0003677">
    <property type="term" value="F:DNA binding"/>
    <property type="evidence" value="ECO:0007669"/>
    <property type="project" value="InterPro"/>
</dbReference>
<dbReference type="PANTHER" id="PTHR46910">
    <property type="entry name" value="TRANSCRIPTION FACTOR PDR1"/>
    <property type="match status" value="1"/>
</dbReference>
<feature type="region of interest" description="Disordered" evidence="2">
    <location>
        <begin position="389"/>
        <end position="417"/>
    </location>
</feature>
<keyword evidence="1" id="KW-0539">Nucleus</keyword>
<organism evidence="4 5">
    <name type="scientific">Venturia nashicola</name>
    <dbReference type="NCBI Taxonomy" id="86259"/>
    <lineage>
        <taxon>Eukaryota</taxon>
        <taxon>Fungi</taxon>
        <taxon>Dikarya</taxon>
        <taxon>Ascomycota</taxon>
        <taxon>Pezizomycotina</taxon>
        <taxon>Dothideomycetes</taxon>
        <taxon>Pleosporomycetidae</taxon>
        <taxon>Venturiales</taxon>
        <taxon>Venturiaceae</taxon>
        <taxon>Venturia</taxon>
    </lineage>
</organism>
<accession>A0A4Z1P8L5</accession>
<feature type="compositionally biased region" description="Low complexity" evidence="2">
    <location>
        <begin position="394"/>
        <end position="414"/>
    </location>
</feature>
<dbReference type="STRING" id="86259.A0A4Z1P8L5"/>
<dbReference type="SMART" id="SM00906">
    <property type="entry name" value="Fungal_trans"/>
    <property type="match status" value="1"/>
</dbReference>
<dbReference type="InterPro" id="IPR050987">
    <property type="entry name" value="AtrR-like"/>
</dbReference>
<dbReference type="EMBL" id="SNSC02000009">
    <property type="protein sequence ID" value="TID21241.1"/>
    <property type="molecule type" value="Genomic_DNA"/>
</dbReference>
<dbReference type="GO" id="GO:0003700">
    <property type="term" value="F:DNA-binding transcription factor activity"/>
    <property type="evidence" value="ECO:0007669"/>
    <property type="project" value="InterPro"/>
</dbReference>
<evidence type="ECO:0000259" key="3">
    <source>
        <dbReference type="SMART" id="SM00906"/>
    </source>
</evidence>
<dbReference type="CDD" id="cd12148">
    <property type="entry name" value="fungal_TF_MHR"/>
    <property type="match status" value="1"/>
</dbReference>
<dbReference type="GO" id="GO:0008270">
    <property type="term" value="F:zinc ion binding"/>
    <property type="evidence" value="ECO:0007669"/>
    <property type="project" value="InterPro"/>
</dbReference>
<feature type="domain" description="Xylanolytic transcriptional activator regulatory" evidence="3">
    <location>
        <begin position="188"/>
        <end position="259"/>
    </location>
</feature>
<proteinExistence type="predicted"/>
<protein>
    <submittedName>
        <fullName evidence="4">Putative C6 transcription factor</fullName>
    </submittedName>
</protein>
<evidence type="ECO:0000313" key="4">
    <source>
        <dbReference type="EMBL" id="TID21241.1"/>
    </source>
</evidence>
<dbReference type="OrthoDB" id="3266505at2759"/>
<dbReference type="Pfam" id="PF04082">
    <property type="entry name" value="Fungal_trans"/>
    <property type="match status" value="1"/>
</dbReference>
<dbReference type="GO" id="GO:0006351">
    <property type="term" value="P:DNA-templated transcription"/>
    <property type="evidence" value="ECO:0007669"/>
    <property type="project" value="InterPro"/>
</dbReference>
<dbReference type="PANTHER" id="PTHR46910:SF8">
    <property type="entry name" value="ZN(II)2CYS6 TRANSCRIPTION FACTOR (EUROFUNG)"/>
    <property type="match status" value="1"/>
</dbReference>
<reference evidence="4 5" key="1">
    <citation type="submission" date="2019-04" db="EMBL/GenBank/DDBJ databases">
        <title>High contiguity whole genome sequence and gene annotation resource for two Venturia nashicola isolates.</title>
        <authorList>
            <person name="Prokchorchik M."/>
            <person name="Won K."/>
            <person name="Lee Y."/>
            <person name="Choi E.D."/>
            <person name="Segonzac C."/>
            <person name="Sohn K.H."/>
        </authorList>
    </citation>
    <scope>NUCLEOTIDE SEQUENCE [LARGE SCALE GENOMIC DNA]</scope>
    <source>
        <strain evidence="4 5">PRI2</strain>
    </source>
</reference>
<dbReference type="AlphaFoldDB" id="A0A4Z1P8L5"/>
<name>A0A4Z1P8L5_9PEZI</name>
<dbReference type="Proteomes" id="UP000298493">
    <property type="component" value="Unassembled WGS sequence"/>
</dbReference>
<evidence type="ECO:0000256" key="1">
    <source>
        <dbReference type="ARBA" id="ARBA00023242"/>
    </source>
</evidence>
<keyword evidence="5" id="KW-1185">Reference proteome</keyword>